<gene>
    <name evidence="3" type="ORF">HID58_025149</name>
</gene>
<dbReference type="EMBL" id="JAGKQM010000007">
    <property type="protein sequence ID" value="KAH0917489.1"/>
    <property type="molecule type" value="Genomic_DNA"/>
</dbReference>
<evidence type="ECO:0000256" key="2">
    <source>
        <dbReference type="SAM" id="SignalP"/>
    </source>
</evidence>
<name>A0ABQ8CKA1_BRANA</name>
<feature type="signal peptide" evidence="2">
    <location>
        <begin position="1"/>
        <end position="26"/>
    </location>
</feature>
<keyword evidence="4" id="KW-1185">Reference proteome</keyword>
<evidence type="ECO:0000313" key="4">
    <source>
        <dbReference type="Proteomes" id="UP000824890"/>
    </source>
</evidence>
<feature type="compositionally biased region" description="Acidic residues" evidence="1">
    <location>
        <begin position="61"/>
        <end position="73"/>
    </location>
</feature>
<feature type="region of interest" description="Disordered" evidence="1">
    <location>
        <begin position="60"/>
        <end position="119"/>
    </location>
</feature>
<proteinExistence type="predicted"/>
<protein>
    <submittedName>
        <fullName evidence="3">Uncharacterized protein</fullName>
    </submittedName>
</protein>
<feature type="chain" id="PRO_5047205573" evidence="2">
    <location>
        <begin position="27"/>
        <end position="155"/>
    </location>
</feature>
<evidence type="ECO:0000313" key="3">
    <source>
        <dbReference type="EMBL" id="KAH0917489.1"/>
    </source>
</evidence>
<organism evidence="3 4">
    <name type="scientific">Brassica napus</name>
    <name type="common">Rape</name>
    <dbReference type="NCBI Taxonomy" id="3708"/>
    <lineage>
        <taxon>Eukaryota</taxon>
        <taxon>Viridiplantae</taxon>
        <taxon>Streptophyta</taxon>
        <taxon>Embryophyta</taxon>
        <taxon>Tracheophyta</taxon>
        <taxon>Spermatophyta</taxon>
        <taxon>Magnoliopsida</taxon>
        <taxon>eudicotyledons</taxon>
        <taxon>Gunneridae</taxon>
        <taxon>Pentapetalae</taxon>
        <taxon>rosids</taxon>
        <taxon>malvids</taxon>
        <taxon>Brassicales</taxon>
        <taxon>Brassicaceae</taxon>
        <taxon>Brassiceae</taxon>
        <taxon>Brassica</taxon>
    </lineage>
</organism>
<feature type="compositionally biased region" description="Acidic residues" evidence="1">
    <location>
        <begin position="81"/>
        <end position="118"/>
    </location>
</feature>
<accession>A0ABQ8CKA1</accession>
<comment type="caution">
    <text evidence="3">The sequence shown here is derived from an EMBL/GenBank/DDBJ whole genome shotgun (WGS) entry which is preliminary data.</text>
</comment>
<sequence length="155" mass="17326">MASKTLIMLGVFAILLVVSEMAAASAQKSGHLKPFRCSRVRKLCNLIDMVVAMAEMKVTTDEEDITEEDTTEVEDTREVEDITGEEDTTAVEDTTEEEVDDTREEEEATGDTEEEEATADTVQKLFRLSLATKSINILTTMDDFIYVYTQSCIHL</sequence>
<dbReference type="Proteomes" id="UP000824890">
    <property type="component" value="Unassembled WGS sequence"/>
</dbReference>
<reference evidence="3 4" key="1">
    <citation type="submission" date="2021-05" db="EMBL/GenBank/DDBJ databases">
        <title>Genome Assembly of Synthetic Allotetraploid Brassica napus Reveals Homoeologous Exchanges between Subgenomes.</title>
        <authorList>
            <person name="Davis J.T."/>
        </authorList>
    </citation>
    <scope>NUCLEOTIDE SEQUENCE [LARGE SCALE GENOMIC DNA]</scope>
    <source>
        <strain evidence="4">cv. Da-Ae</strain>
        <tissue evidence="3">Seedling</tissue>
    </source>
</reference>
<evidence type="ECO:0000256" key="1">
    <source>
        <dbReference type="SAM" id="MobiDB-lite"/>
    </source>
</evidence>
<keyword evidence="2" id="KW-0732">Signal</keyword>